<dbReference type="InterPro" id="IPR023198">
    <property type="entry name" value="PGP-like_dom2"/>
</dbReference>
<evidence type="ECO:0000256" key="7">
    <source>
        <dbReference type="ARBA" id="ARBA00022801"/>
    </source>
</evidence>
<dbReference type="NCBIfam" id="TIGR01549">
    <property type="entry name" value="HAD-SF-IA-v1"/>
    <property type="match status" value="1"/>
</dbReference>
<accession>A0ABQ4QDZ4</accession>
<keyword evidence="8 10" id="KW-0460">Magnesium</keyword>
<dbReference type="InterPro" id="IPR023214">
    <property type="entry name" value="HAD_sf"/>
</dbReference>
<name>A0ABQ4QDZ4_9HYPH</name>
<evidence type="ECO:0000256" key="1">
    <source>
        <dbReference type="ARBA" id="ARBA00000830"/>
    </source>
</evidence>
<dbReference type="Proteomes" id="UP001055117">
    <property type="component" value="Unassembled WGS sequence"/>
</dbReference>
<keyword evidence="12" id="KW-1185">Reference proteome</keyword>
<evidence type="ECO:0000313" key="11">
    <source>
        <dbReference type="EMBL" id="GJD43316.1"/>
    </source>
</evidence>
<dbReference type="InterPro" id="IPR037512">
    <property type="entry name" value="PGPase_prok"/>
</dbReference>
<gene>
    <name evidence="11" type="primary">mupP_2</name>
    <name evidence="11" type="ORF">AFCDBAGC_1168</name>
</gene>
<proteinExistence type="inferred from homology"/>
<dbReference type="Gene3D" id="3.40.50.1000">
    <property type="entry name" value="HAD superfamily/HAD-like"/>
    <property type="match status" value="1"/>
</dbReference>
<comment type="pathway">
    <text evidence="3 10">Organic acid metabolism; glycolate biosynthesis; glycolate from 2-phosphoglycolate: step 1/1.</text>
</comment>
<comment type="catalytic activity">
    <reaction evidence="1 10">
        <text>2-phosphoglycolate + H2O = glycolate + phosphate</text>
        <dbReference type="Rhea" id="RHEA:14369"/>
        <dbReference type="ChEBI" id="CHEBI:15377"/>
        <dbReference type="ChEBI" id="CHEBI:29805"/>
        <dbReference type="ChEBI" id="CHEBI:43474"/>
        <dbReference type="ChEBI" id="CHEBI:58033"/>
        <dbReference type="EC" id="3.1.3.18"/>
    </reaction>
</comment>
<evidence type="ECO:0000256" key="10">
    <source>
        <dbReference type="HAMAP-Rule" id="MF_00495"/>
    </source>
</evidence>
<feature type="binding site" evidence="10">
    <location>
        <position position="194"/>
    </location>
    <ligand>
        <name>Mg(2+)</name>
        <dbReference type="ChEBI" id="CHEBI:18420"/>
    </ligand>
</feature>
<evidence type="ECO:0000256" key="9">
    <source>
        <dbReference type="ARBA" id="ARBA00023277"/>
    </source>
</evidence>
<organism evidence="11 12">
    <name type="scientific">Methylobacterium cerastii</name>
    <dbReference type="NCBI Taxonomy" id="932741"/>
    <lineage>
        <taxon>Bacteria</taxon>
        <taxon>Pseudomonadati</taxon>
        <taxon>Pseudomonadota</taxon>
        <taxon>Alphaproteobacteria</taxon>
        <taxon>Hyphomicrobiales</taxon>
        <taxon>Methylobacteriaceae</taxon>
        <taxon>Methylobacterium</taxon>
    </lineage>
</organism>
<dbReference type="SFLD" id="SFLDG01129">
    <property type="entry name" value="C1.5:_HAD__Beta-PGM__Phosphata"/>
    <property type="match status" value="1"/>
</dbReference>
<comment type="cofactor">
    <cofactor evidence="2 10">
        <name>Mg(2+)</name>
        <dbReference type="ChEBI" id="CHEBI:18420"/>
    </cofactor>
</comment>
<dbReference type="SUPFAM" id="SSF56784">
    <property type="entry name" value="HAD-like"/>
    <property type="match status" value="1"/>
</dbReference>
<evidence type="ECO:0000256" key="5">
    <source>
        <dbReference type="ARBA" id="ARBA00013078"/>
    </source>
</evidence>
<sequence>MPRPPRAASEGAIPRPLRKLAMSTLPKIAVFDLDGTLAETAGDLIGTLNVLLVREGLPELPLAEARDLIGAGAKALIRRGFEAAGKGLTPERHEALFADFLEHYGAHLCDRSHLYPGVVEALDRLEAEGFRLAVCTNKVELHAVDLLDKLGIGGRFAAICGRATFPYSKPDPRHITLTIAKAGGDPARAVMVGDSRADIDAAKAAGIPVVAVTFGYTDTPVDRLGPDRVIGHFSELADAVAELVPPRA</sequence>
<keyword evidence="7 10" id="KW-0378">Hydrolase</keyword>
<comment type="function">
    <text evidence="10">Specifically catalyzes the dephosphorylation of 2-phosphoglycolate. Is involved in the dissimilation of the intracellular 2-phosphoglycolate formed during the DNA repair of 3'-phosphoglycolate ends, a major class of DNA lesions induced by oxidative stress.</text>
</comment>
<keyword evidence="6 10" id="KW-0479">Metal-binding</keyword>
<dbReference type="PANTHER" id="PTHR43434:SF1">
    <property type="entry name" value="PHOSPHOGLYCOLATE PHOSPHATASE"/>
    <property type="match status" value="1"/>
</dbReference>
<dbReference type="InterPro" id="IPR050155">
    <property type="entry name" value="HAD-like_hydrolase_sf"/>
</dbReference>
<dbReference type="Gene3D" id="1.10.150.240">
    <property type="entry name" value="Putative phosphatase, domain 2"/>
    <property type="match status" value="1"/>
</dbReference>
<evidence type="ECO:0000256" key="4">
    <source>
        <dbReference type="ARBA" id="ARBA00006171"/>
    </source>
</evidence>
<evidence type="ECO:0000256" key="6">
    <source>
        <dbReference type="ARBA" id="ARBA00022723"/>
    </source>
</evidence>
<dbReference type="EC" id="3.1.3.18" evidence="5 10"/>
<feature type="active site" description="Nucleophile" evidence="10">
    <location>
        <position position="32"/>
    </location>
</feature>
<dbReference type="EMBL" id="BPQG01000011">
    <property type="protein sequence ID" value="GJD43316.1"/>
    <property type="molecule type" value="Genomic_DNA"/>
</dbReference>
<dbReference type="SFLD" id="SFLDG01135">
    <property type="entry name" value="C1.5.6:_HAD__Beta-PGM__Phospha"/>
    <property type="match status" value="1"/>
</dbReference>
<dbReference type="InterPro" id="IPR041492">
    <property type="entry name" value="HAD_2"/>
</dbReference>
<dbReference type="PANTHER" id="PTHR43434">
    <property type="entry name" value="PHOSPHOGLYCOLATE PHOSPHATASE"/>
    <property type="match status" value="1"/>
</dbReference>
<evidence type="ECO:0000256" key="8">
    <source>
        <dbReference type="ARBA" id="ARBA00022842"/>
    </source>
</evidence>
<evidence type="ECO:0000256" key="3">
    <source>
        <dbReference type="ARBA" id="ARBA00004818"/>
    </source>
</evidence>
<dbReference type="HAMAP" id="MF_00495">
    <property type="entry name" value="GPH_hydrolase_bact"/>
    <property type="match status" value="1"/>
</dbReference>
<dbReference type="InterPro" id="IPR006439">
    <property type="entry name" value="HAD-SF_hydro_IA"/>
</dbReference>
<dbReference type="Pfam" id="PF13419">
    <property type="entry name" value="HAD_2"/>
    <property type="match status" value="1"/>
</dbReference>
<protein>
    <recommendedName>
        <fullName evidence="5 10">Phosphoglycolate phosphatase</fullName>
        <shortName evidence="10">PGP</shortName>
        <shortName evidence="10">PGPase</shortName>
        <ecNumber evidence="5 10">3.1.3.18</ecNumber>
    </recommendedName>
</protein>
<comment type="similarity">
    <text evidence="4 10">Belongs to the HAD-like hydrolase superfamily. CbbY/CbbZ/Gph/YieH family.</text>
</comment>
<feature type="binding site" evidence="10">
    <location>
        <position position="34"/>
    </location>
    <ligand>
        <name>Mg(2+)</name>
        <dbReference type="ChEBI" id="CHEBI:18420"/>
    </ligand>
</feature>
<dbReference type="InterPro" id="IPR036412">
    <property type="entry name" value="HAD-like_sf"/>
</dbReference>
<dbReference type="SFLD" id="SFLDS00003">
    <property type="entry name" value="Haloacid_Dehalogenase"/>
    <property type="match status" value="1"/>
</dbReference>
<evidence type="ECO:0000256" key="2">
    <source>
        <dbReference type="ARBA" id="ARBA00001946"/>
    </source>
</evidence>
<keyword evidence="9 10" id="KW-0119">Carbohydrate metabolism</keyword>
<feature type="binding site" evidence="10">
    <location>
        <position position="32"/>
    </location>
    <ligand>
        <name>Mg(2+)</name>
        <dbReference type="ChEBI" id="CHEBI:18420"/>
    </ligand>
</feature>
<dbReference type="PRINTS" id="PR00413">
    <property type="entry name" value="HADHALOGNASE"/>
</dbReference>
<dbReference type="NCBIfam" id="TIGR01509">
    <property type="entry name" value="HAD-SF-IA-v3"/>
    <property type="match status" value="1"/>
</dbReference>
<evidence type="ECO:0000313" key="12">
    <source>
        <dbReference type="Proteomes" id="UP001055117"/>
    </source>
</evidence>
<comment type="caution">
    <text evidence="11">The sequence shown here is derived from an EMBL/GenBank/DDBJ whole genome shotgun (WGS) entry which is preliminary data.</text>
</comment>
<reference evidence="11 12" key="1">
    <citation type="journal article" date="2021" name="Front. Microbiol.">
        <title>Comprehensive Comparative Genomics and Phenotyping of Methylobacterium Species.</title>
        <authorList>
            <person name="Alessa O."/>
            <person name="Ogura Y."/>
            <person name="Fujitani Y."/>
            <person name="Takami H."/>
            <person name="Hayashi T."/>
            <person name="Sahin N."/>
            <person name="Tani A."/>
        </authorList>
    </citation>
    <scope>NUCLEOTIDE SEQUENCE [LARGE SCALE GENOMIC DNA]</scope>
    <source>
        <strain evidence="11 12">DSM 23679</strain>
    </source>
</reference>